<dbReference type="Gene3D" id="3.40.50.2300">
    <property type="match status" value="1"/>
</dbReference>
<gene>
    <name evidence="2" type="ORF">Adt_44160</name>
</gene>
<sequence length="128" mass="14431">MDIMEITPDGKSSQSMGSKEICILVEDDDDLTCYAIVAEMIRQYTNYEVLHIGDTLEVLRMMEKRKNSFELVLTNVDMLESRGSEIVIYINEQLNLPANSSNGDPHSKNRSGLPRSRIDESGILGVYD</sequence>
<organism evidence="2 3">
    <name type="scientific">Abeliophyllum distichum</name>
    <dbReference type="NCBI Taxonomy" id="126358"/>
    <lineage>
        <taxon>Eukaryota</taxon>
        <taxon>Viridiplantae</taxon>
        <taxon>Streptophyta</taxon>
        <taxon>Embryophyta</taxon>
        <taxon>Tracheophyta</taxon>
        <taxon>Spermatophyta</taxon>
        <taxon>Magnoliopsida</taxon>
        <taxon>eudicotyledons</taxon>
        <taxon>Gunneridae</taxon>
        <taxon>Pentapetalae</taxon>
        <taxon>asterids</taxon>
        <taxon>lamiids</taxon>
        <taxon>Lamiales</taxon>
        <taxon>Oleaceae</taxon>
        <taxon>Forsythieae</taxon>
        <taxon>Abeliophyllum</taxon>
    </lineage>
</organism>
<evidence type="ECO:0008006" key="4">
    <source>
        <dbReference type="Google" id="ProtNLM"/>
    </source>
</evidence>
<evidence type="ECO:0000313" key="2">
    <source>
        <dbReference type="EMBL" id="KAL2460740.1"/>
    </source>
</evidence>
<protein>
    <recommendedName>
        <fullName evidence="4">Response regulatory domain-containing protein</fullName>
    </recommendedName>
</protein>
<evidence type="ECO:0000256" key="1">
    <source>
        <dbReference type="SAM" id="MobiDB-lite"/>
    </source>
</evidence>
<accession>A0ABD1PA21</accession>
<reference evidence="3" key="1">
    <citation type="submission" date="2024-07" db="EMBL/GenBank/DDBJ databases">
        <title>Two chromosome-level genome assemblies of Korean endemic species Abeliophyllum distichum and Forsythia ovata (Oleaceae).</title>
        <authorList>
            <person name="Jang H."/>
        </authorList>
    </citation>
    <scope>NUCLEOTIDE SEQUENCE [LARGE SCALE GENOMIC DNA]</scope>
</reference>
<dbReference type="SUPFAM" id="SSF52172">
    <property type="entry name" value="CheY-like"/>
    <property type="match status" value="1"/>
</dbReference>
<evidence type="ECO:0000313" key="3">
    <source>
        <dbReference type="Proteomes" id="UP001604336"/>
    </source>
</evidence>
<dbReference type="Proteomes" id="UP001604336">
    <property type="component" value="Unassembled WGS sequence"/>
</dbReference>
<proteinExistence type="predicted"/>
<keyword evidence="3" id="KW-1185">Reference proteome</keyword>
<dbReference type="EMBL" id="JBFOLK010000014">
    <property type="protein sequence ID" value="KAL2460740.1"/>
    <property type="molecule type" value="Genomic_DNA"/>
</dbReference>
<comment type="caution">
    <text evidence="2">The sequence shown here is derived from an EMBL/GenBank/DDBJ whole genome shotgun (WGS) entry which is preliminary data.</text>
</comment>
<name>A0ABD1PA21_9LAMI</name>
<dbReference type="AlphaFoldDB" id="A0ABD1PA21"/>
<feature type="region of interest" description="Disordered" evidence="1">
    <location>
        <begin position="96"/>
        <end position="128"/>
    </location>
</feature>
<dbReference type="InterPro" id="IPR011006">
    <property type="entry name" value="CheY-like_superfamily"/>
</dbReference>